<dbReference type="Gene3D" id="3.40.50.410">
    <property type="entry name" value="von Willebrand factor, type A domain"/>
    <property type="match status" value="1"/>
</dbReference>
<dbReference type="EMBL" id="MK072067">
    <property type="protein sequence ID" value="AYV77901.1"/>
    <property type="molecule type" value="Genomic_DNA"/>
</dbReference>
<name>A0A3G4ZV78_9VIRU</name>
<proteinExistence type="predicted"/>
<gene>
    <name evidence="1" type="ORF">Edafosvirus2_80</name>
</gene>
<dbReference type="CDD" id="cd00198">
    <property type="entry name" value="vWFA"/>
    <property type="match status" value="1"/>
</dbReference>
<evidence type="ECO:0008006" key="2">
    <source>
        <dbReference type="Google" id="ProtNLM"/>
    </source>
</evidence>
<accession>A0A3G4ZV78</accession>
<dbReference type="InterPro" id="IPR036465">
    <property type="entry name" value="vWFA_dom_sf"/>
</dbReference>
<evidence type="ECO:0000313" key="1">
    <source>
        <dbReference type="EMBL" id="AYV77901.1"/>
    </source>
</evidence>
<protein>
    <recommendedName>
        <fullName evidence="2">VWFA domain-containing protein</fullName>
    </recommendedName>
</protein>
<sequence>MDTKNIKLDVYPITNSSYIGKITVPKTMIISKDNKKLQTIIILDKSGSMGNNVPKIVNKILPNVFLNLGYKNTDPIAIFAFDNDCFNYYETINDLQKKRITAGGQTYMASSITQLRNYILRMDPSYHFRILTISDGELHDQEITSKLSSEYAPELKNYKINSQAVRFFTSTQQPDTRGLASVLQFNSACYPNLVDINSNTNENIIIGEMVKLFNNDHLDKNCVLSTNDAIIMGTPWEHSNLRNISNLLEGENLIWFNTIPKKVTLNALSPIDVVIHEEMNTDTFYKIFNDKMVQYTNKLKILKVVNTDKSKEEINNIVKYFTELERSFEKSDKDIIKLLGDKSLRGRIEYFKNVIAKRNKSLAIQMAQIANDEKVAKLNAAQQADYLRTIDTSKNAKGLARRALNNNIDFNDVIYKEVRAMHNNLKELNDIDDSKHTVSFYSQETTLGGIKAVCALYDNELLQDMDVNDILKMINIVGIACDGEIGLFPDPLTWRVNNMYCGTYVSLSDVLMVHVISNGTITLKTIGTNKDITNVIPFFDDDRIHKFLKKYAPSILEYTASIGMRRIIADVPMTYGYTVCAGLWKMVEQINENQSDLNIRLFHKLVNTYDIAVGGYFNHVMPYLLEKDYKQDPLLSYYIANNGVTNMISPMIKLIQSGNTKDMDKILRALYNYELYQTVKKFFKKIEDGEIQMEKKLNKLLGVDLEKNKTVLSPPFIIDKEQKFYDNYHLDEDIFNEFMKSFYYDYVTLLPDLLTGVLQSDPIDNIKKIPKMDEKTICKALNIEYDLKTFQFYNIVQCLMFNSKSSRVDVDNNKMKFIDLINKESAEKMVREYVKKQYIDKYQSDLFAKAKIERDELSIILVNQIIKSKSIDHIKKIWTNGISKKCYNTDGKYEKDSSLIKIQNSSSLGYALLKEKLLDLSIDVPNRIEKIKILLMGKDENGNIIWNNGNSLICNMTEFKELFEKINKTDVWDEIRRELVKQNIHIYRDAPNRHSHSNNKPSYFAFGYVSIEEMITSITDEEWQEYKRIHHDCCGMSRYLSW</sequence>
<organism evidence="1">
    <name type="scientific">Edafosvirus sp</name>
    <dbReference type="NCBI Taxonomy" id="2487765"/>
    <lineage>
        <taxon>Viruses</taxon>
        <taxon>Varidnaviria</taxon>
        <taxon>Bamfordvirae</taxon>
        <taxon>Nucleocytoviricota</taxon>
        <taxon>Megaviricetes</taxon>
        <taxon>Imitervirales</taxon>
        <taxon>Mimiviridae</taxon>
        <taxon>Klosneuvirinae</taxon>
    </lineage>
</organism>
<dbReference type="SUPFAM" id="SSF53300">
    <property type="entry name" value="vWA-like"/>
    <property type="match status" value="1"/>
</dbReference>
<reference evidence="1" key="1">
    <citation type="submission" date="2018-10" db="EMBL/GenBank/DDBJ databases">
        <title>Hidden diversity of soil giant viruses.</title>
        <authorList>
            <person name="Schulz F."/>
            <person name="Alteio L."/>
            <person name="Goudeau D."/>
            <person name="Ryan E.M."/>
            <person name="Malmstrom R.R."/>
            <person name="Blanchard J."/>
            <person name="Woyke T."/>
        </authorList>
    </citation>
    <scope>NUCLEOTIDE SEQUENCE</scope>
    <source>
        <strain evidence="1">EDV1</strain>
    </source>
</reference>